<feature type="compositionally biased region" description="Polar residues" evidence="8">
    <location>
        <begin position="628"/>
        <end position="637"/>
    </location>
</feature>
<dbReference type="GO" id="GO:0003677">
    <property type="term" value="F:DNA binding"/>
    <property type="evidence" value="ECO:0007669"/>
    <property type="project" value="UniProtKB-KW"/>
</dbReference>
<evidence type="ECO:0000256" key="3">
    <source>
        <dbReference type="ARBA" id="ARBA00023242"/>
    </source>
</evidence>
<feature type="region of interest" description="Disordered" evidence="8">
    <location>
        <begin position="1148"/>
        <end position="1198"/>
    </location>
</feature>
<dbReference type="Ensembl" id="ENSSSCT00060093493.1">
    <property type="protein sequence ID" value="ENSSSCP00060040441.1"/>
    <property type="gene ID" value="ENSSSCG00060068493.1"/>
</dbReference>
<feature type="compositionally biased region" description="Low complexity" evidence="8">
    <location>
        <begin position="58"/>
        <end position="69"/>
    </location>
</feature>
<reference evidence="10" key="1">
    <citation type="submission" date="2025-08" db="UniProtKB">
        <authorList>
            <consortium name="Ensembl"/>
        </authorList>
    </citation>
    <scope>IDENTIFICATION</scope>
</reference>
<feature type="region of interest" description="Disordered" evidence="8">
    <location>
        <begin position="487"/>
        <end position="559"/>
    </location>
</feature>
<dbReference type="Proteomes" id="UP000694723">
    <property type="component" value="Unplaced"/>
</dbReference>
<evidence type="ECO:0000313" key="11">
    <source>
        <dbReference type="Proteomes" id="UP000694723"/>
    </source>
</evidence>
<keyword evidence="1" id="KW-0597">Phosphoprotein</keyword>
<keyword evidence="3" id="KW-0539">Nucleus</keyword>
<comment type="similarity">
    <text evidence="4">Belongs to the cramped family.</text>
</comment>
<dbReference type="InterPro" id="IPR001005">
    <property type="entry name" value="SANT/Myb"/>
</dbReference>
<dbReference type="PANTHER" id="PTHR21677">
    <property type="entry name" value="CRAMPED PROTEIN"/>
    <property type="match status" value="1"/>
</dbReference>
<accession>A0A8D1WNC2</accession>
<feature type="compositionally biased region" description="Low complexity" evidence="8">
    <location>
        <begin position="520"/>
        <end position="543"/>
    </location>
</feature>
<feature type="compositionally biased region" description="Polar residues" evidence="8">
    <location>
        <begin position="1036"/>
        <end position="1045"/>
    </location>
</feature>
<feature type="compositionally biased region" description="Low complexity" evidence="8">
    <location>
        <begin position="37"/>
        <end position="48"/>
    </location>
</feature>
<keyword evidence="2" id="KW-0238">DNA-binding</keyword>
<evidence type="ECO:0000256" key="6">
    <source>
        <dbReference type="ARBA" id="ARBA00076971"/>
    </source>
</evidence>
<evidence type="ECO:0000313" key="10">
    <source>
        <dbReference type="Ensembl" id="ENSSSCP00060040441.1"/>
    </source>
</evidence>
<protein>
    <recommendedName>
        <fullName evidence="5">Protein cramped-like</fullName>
    </recommendedName>
    <alternativeName>
        <fullName evidence="7">Cramped chromatin regulator homolog 1</fullName>
    </alternativeName>
    <alternativeName>
        <fullName evidence="6">Hematological and neurological expressed 1-like protein</fullName>
    </alternativeName>
</protein>
<proteinExistence type="inferred from homology"/>
<organism evidence="10 11">
    <name type="scientific">Sus scrofa</name>
    <name type="common">Pig</name>
    <dbReference type="NCBI Taxonomy" id="9823"/>
    <lineage>
        <taxon>Eukaryota</taxon>
        <taxon>Metazoa</taxon>
        <taxon>Chordata</taxon>
        <taxon>Craniata</taxon>
        <taxon>Vertebrata</taxon>
        <taxon>Euteleostomi</taxon>
        <taxon>Mammalia</taxon>
        <taxon>Eutheria</taxon>
        <taxon>Laurasiatheria</taxon>
        <taxon>Artiodactyla</taxon>
        <taxon>Suina</taxon>
        <taxon>Suidae</taxon>
        <taxon>Sus</taxon>
    </lineage>
</organism>
<sequence>MSLTERPVAGAGSPGLTCCRGAWAGLLPRIHHRLLSPEGADGGASSAGNGSGGPPAPAGGSRASSRSLGSSGGEKEEGKKVRRQWESWSTEDKNTFFEGLYEHGKDFEAIQNNIALKYRKKGKPAGMVKNKEQVRHFYYRTWHKITKYIDFDNVFSRGLKKSSQELYGLICYGELRKKIGGCMDDKNATKLNELIQAGATTVRYKGRNLRIKAPMCRALKKLCDPEGRSPVAGGGCVSTGTRAELGQSWVALPEPARPCPPHGQFRTVQLRNHCRPWPSLGRASEAFERVSPHPQPRRGGCAVWPRGCCRPAFPAGRPPPAPPWFPSLSGRGPPCAGLSGPLPATGLSDEEDQKPVRLPLKVPVELQPRSNRAWARVQSLAQNPRLRMIVELHRKVSSLIEFLKQKWALHEVRIRKERQLQDSFPEPSQEKVALHLFPGENCTLTPLPGVARVVHSKAFCTVHWQEGGRCKQSAKDTHTLPPAQILGIQSGQGTARGQLKCPRGGAEGKGGVRPPPSTDASQSSGESSPESAPGEGAAPGFSSLDAPDRLPPGLQDAGGRLERTPVAAAAEGGDGPAREPGALACACGQLPELEDELSLLDPFPRYMKSCQDLIIPERGRCADPRPSGRTSPETRAPSSAEVADLARAGALSPIRVPPGLEPQPDVCTKDLADAPAEEPPPPQGQPAAKPPKDGPTGRLSQQLHEEGWNLQTSEGLTLAEVYLMMGKPSKLQLEYDWLAVLGPEGQASGGQAQGPCSGSPPAAFHKQRLLSCLLKLISTEVNPRLAPEANASSVISARPAQEEQLATPPGKVATVSSRSPRCPRNQAALRHSKAFSPSPAPCSSGLRNPPRPLLVAGPSSAGSSDSDGGLFAVPTTLPPNSRHGKLFSPSKEPELTLRQHLNSISMQSDFFLPKPRKLRNRHLRKPLVVQRTLLPRPSENQSHNVCSFSILSNSSVTGRGSFRPIQSSLTKAALSRPIVPKALPPQAAGHLASAIDLAAQSAGIIPGSPLPVLDAEGLSGISPLSPDEVTAAVAGQESTGPQQNRDPLPTVRGTGDPFISVPSRQEPVADSFQNPPVLSLPELSKAPLHNGLSAPLPPAEAPSTRLSPPNVSALLDISLPGPPEDVLSQGEPATQISDSIIEIAISSGQYGEGGPLSPAKLNGSDSSKSLPSPSGSPQPDWIASPTHDPQWCPSDPTDSSLSSLFASFISPEKSRKVLPAPAGTPSGTSLLGPSLLDGNSRDSFVSRSLADVAEVVDSQLVCMMNENSIDYISRFNDLAQELSIAEPGRREALFDGGGGGPPVGDLSQ</sequence>
<evidence type="ECO:0000256" key="7">
    <source>
        <dbReference type="ARBA" id="ARBA00081828"/>
    </source>
</evidence>
<feature type="compositionally biased region" description="Low complexity" evidence="8">
    <location>
        <begin position="856"/>
        <end position="867"/>
    </location>
</feature>
<dbReference type="InterPro" id="IPR017884">
    <property type="entry name" value="SANT_dom"/>
</dbReference>
<feature type="domain" description="SANT" evidence="9">
    <location>
        <begin position="86"/>
        <end position="146"/>
    </location>
</feature>
<dbReference type="GO" id="GO:0003682">
    <property type="term" value="F:chromatin binding"/>
    <property type="evidence" value="ECO:0007669"/>
    <property type="project" value="InterPro"/>
</dbReference>
<evidence type="ECO:0000256" key="2">
    <source>
        <dbReference type="ARBA" id="ARBA00023125"/>
    </source>
</evidence>
<evidence type="ECO:0000259" key="9">
    <source>
        <dbReference type="PROSITE" id="PS51293"/>
    </source>
</evidence>
<dbReference type="PANTHER" id="PTHR21677:SF1">
    <property type="entry name" value="PROTEIN CRAMPED-LIKE"/>
    <property type="match status" value="1"/>
</dbReference>
<feature type="region of interest" description="Disordered" evidence="8">
    <location>
        <begin position="618"/>
        <end position="701"/>
    </location>
</feature>
<dbReference type="Gene3D" id="1.10.10.60">
    <property type="entry name" value="Homeodomain-like"/>
    <property type="match status" value="1"/>
</dbReference>
<dbReference type="PROSITE" id="PS51293">
    <property type="entry name" value="SANT"/>
    <property type="match status" value="1"/>
</dbReference>
<evidence type="ECO:0000256" key="5">
    <source>
        <dbReference type="ARBA" id="ARBA00074058"/>
    </source>
</evidence>
<gene>
    <name evidence="10" type="primary">CRAMP1</name>
</gene>
<dbReference type="InterPro" id="IPR055315">
    <property type="entry name" value="Cramped-like"/>
</dbReference>
<evidence type="ECO:0000256" key="8">
    <source>
        <dbReference type="SAM" id="MobiDB-lite"/>
    </source>
</evidence>
<dbReference type="SMART" id="SM00717">
    <property type="entry name" value="SANT"/>
    <property type="match status" value="1"/>
</dbReference>
<feature type="region of interest" description="Disordered" evidence="8">
    <location>
        <begin position="37"/>
        <end position="86"/>
    </location>
</feature>
<evidence type="ECO:0000256" key="4">
    <source>
        <dbReference type="ARBA" id="ARBA00061503"/>
    </source>
</evidence>
<feature type="region of interest" description="Disordered" evidence="8">
    <location>
        <begin position="800"/>
        <end position="867"/>
    </location>
</feature>
<feature type="compositionally biased region" description="Low complexity" evidence="8">
    <location>
        <begin position="1164"/>
        <end position="1179"/>
    </location>
</feature>
<evidence type="ECO:0000256" key="1">
    <source>
        <dbReference type="ARBA" id="ARBA00022553"/>
    </source>
</evidence>
<dbReference type="FunFam" id="1.10.10.60:FF:000439">
    <property type="entry name" value="Cramped chromatin regulator homolog 1"/>
    <property type="match status" value="1"/>
</dbReference>
<feature type="compositionally biased region" description="Basic and acidic residues" evidence="8">
    <location>
        <begin position="73"/>
        <end position="86"/>
    </location>
</feature>
<feature type="region of interest" description="Disordered" evidence="8">
    <location>
        <begin position="1030"/>
        <end position="1109"/>
    </location>
</feature>
<name>A0A8D1WNC2_PIG</name>